<reference evidence="3 4" key="1">
    <citation type="submission" date="2020-04" db="EMBL/GenBank/DDBJ databases">
        <authorList>
            <person name="Klaysubun C."/>
            <person name="Duangmal K."/>
            <person name="Lipun K."/>
        </authorList>
    </citation>
    <scope>NUCLEOTIDE SEQUENCE [LARGE SCALE GENOMIC DNA]</scope>
    <source>
        <strain evidence="3 4">K10HN5</strain>
    </source>
</reference>
<comment type="caution">
    <text evidence="3">The sequence shown here is derived from an EMBL/GenBank/DDBJ whole genome shotgun (WGS) entry which is preliminary data.</text>
</comment>
<accession>A0ABX1SCY0</accession>
<name>A0ABX1SCY0_9PSEU</name>
<protein>
    <submittedName>
        <fullName evidence="3">VanZ family protein</fullName>
    </submittedName>
</protein>
<dbReference type="RefSeq" id="WP_169381792.1">
    <property type="nucleotide sequence ID" value="NZ_JAAXLA010000021.1"/>
</dbReference>
<evidence type="ECO:0000259" key="2">
    <source>
        <dbReference type="Pfam" id="PF04892"/>
    </source>
</evidence>
<dbReference type="PANTHER" id="PTHR36834:SF1">
    <property type="entry name" value="INTEGRAL MEMBRANE PROTEIN"/>
    <property type="match status" value="1"/>
</dbReference>
<keyword evidence="1" id="KW-1133">Transmembrane helix</keyword>
<evidence type="ECO:0000313" key="4">
    <source>
        <dbReference type="Proteomes" id="UP000820669"/>
    </source>
</evidence>
<keyword evidence="4" id="KW-1185">Reference proteome</keyword>
<organism evidence="3 4">
    <name type="scientific">Pseudonocardia acidicola</name>
    <dbReference type="NCBI Taxonomy" id="2724939"/>
    <lineage>
        <taxon>Bacteria</taxon>
        <taxon>Bacillati</taxon>
        <taxon>Actinomycetota</taxon>
        <taxon>Actinomycetes</taxon>
        <taxon>Pseudonocardiales</taxon>
        <taxon>Pseudonocardiaceae</taxon>
        <taxon>Pseudonocardia</taxon>
    </lineage>
</organism>
<proteinExistence type="predicted"/>
<dbReference type="PANTHER" id="PTHR36834">
    <property type="entry name" value="MEMBRANE PROTEIN-RELATED"/>
    <property type="match status" value="1"/>
</dbReference>
<dbReference type="InterPro" id="IPR006976">
    <property type="entry name" value="VanZ-like"/>
</dbReference>
<dbReference type="Proteomes" id="UP000820669">
    <property type="component" value="Unassembled WGS sequence"/>
</dbReference>
<feature type="transmembrane region" description="Helical" evidence="1">
    <location>
        <begin position="263"/>
        <end position="283"/>
    </location>
</feature>
<dbReference type="Pfam" id="PF04892">
    <property type="entry name" value="VanZ"/>
    <property type="match status" value="1"/>
</dbReference>
<feature type="transmembrane region" description="Helical" evidence="1">
    <location>
        <begin position="41"/>
        <end position="61"/>
    </location>
</feature>
<feature type="transmembrane region" description="Helical" evidence="1">
    <location>
        <begin position="213"/>
        <end position="243"/>
    </location>
</feature>
<feature type="transmembrane region" description="Helical" evidence="1">
    <location>
        <begin position="6"/>
        <end position="29"/>
    </location>
</feature>
<gene>
    <name evidence="3" type="ORF">HF526_13705</name>
</gene>
<keyword evidence="1" id="KW-0812">Transmembrane</keyword>
<dbReference type="InterPro" id="IPR053150">
    <property type="entry name" value="Teicoplanin_resist-assoc"/>
</dbReference>
<keyword evidence="1" id="KW-0472">Membrane</keyword>
<sequence>MSDRLMPAMIAVLLGGLLAIALLVPYVAVSFRRRGQLGIGHVLLAVGALVYGLALVAYVLLPLPDVDADFCTRFARLVEPQLHPFQFVQDIRDQQHGSGLPELVANPALQQVVLNVALFVPLGAFVRYLAGGSVLLTTAIGAAVSLLIELTQLSGIWWIFPCPYRLFDVDDLTANTTGALLGALAGPLLRLVPGQRVSGPPDAPRPVTTGRRLLGMVCDLLAVQLTGALLNGALDVVLLLIGIPSAGPGRPGWLGPVDGALSWWVPGVLLLFVLPQFGGGATVGQRAVLLRPVGLDECDPSRGRRLVRALVGSGGFVVLAGLGGIAGLLATLLVPVTVVAAWHTEGHRGLSGVAAGVGVVDARSRATAGITAGP</sequence>
<evidence type="ECO:0000256" key="1">
    <source>
        <dbReference type="SAM" id="Phobius"/>
    </source>
</evidence>
<feature type="domain" description="VanZ-like" evidence="2">
    <location>
        <begin position="49"/>
        <end position="188"/>
    </location>
</feature>
<dbReference type="EMBL" id="JAAXLA010000021">
    <property type="protein sequence ID" value="NMH98358.1"/>
    <property type="molecule type" value="Genomic_DNA"/>
</dbReference>
<feature type="transmembrane region" description="Helical" evidence="1">
    <location>
        <begin position="309"/>
        <end position="342"/>
    </location>
</feature>
<feature type="transmembrane region" description="Helical" evidence="1">
    <location>
        <begin position="133"/>
        <end position="160"/>
    </location>
</feature>
<evidence type="ECO:0000313" key="3">
    <source>
        <dbReference type="EMBL" id="NMH98358.1"/>
    </source>
</evidence>